<feature type="transmembrane region" description="Helical" evidence="7">
    <location>
        <begin position="162"/>
        <end position="181"/>
    </location>
</feature>
<keyword evidence="6 7" id="KW-0472">Membrane</keyword>
<name>A0A0C7N8I2_9SACH</name>
<dbReference type="Pfam" id="PF04193">
    <property type="entry name" value="PQ-loop"/>
    <property type="match status" value="1"/>
</dbReference>
<dbReference type="InterPro" id="IPR006603">
    <property type="entry name" value="PQ-loop_rpt"/>
</dbReference>
<dbReference type="GeneID" id="34685174"/>
<evidence type="ECO:0000256" key="7">
    <source>
        <dbReference type="SAM" id="Phobius"/>
    </source>
</evidence>
<accession>A0A0C7N8I2</accession>
<evidence type="ECO:0000256" key="6">
    <source>
        <dbReference type="ARBA" id="ARBA00023136"/>
    </source>
</evidence>
<dbReference type="AlphaFoldDB" id="A0A0C7N8I2"/>
<comment type="subcellular location">
    <subcellularLocation>
        <location evidence="1">Endomembrane system</location>
        <topology evidence="1">Multi-pass membrane protein</topology>
    </subcellularLocation>
</comment>
<dbReference type="RefSeq" id="XP_022627969.1">
    <property type="nucleotide sequence ID" value="XM_022773502.1"/>
</dbReference>
<evidence type="ECO:0000256" key="2">
    <source>
        <dbReference type="ARBA" id="ARBA00022448"/>
    </source>
</evidence>
<evidence type="ECO:0000256" key="1">
    <source>
        <dbReference type="ARBA" id="ARBA00004127"/>
    </source>
</evidence>
<organism evidence="8 9">
    <name type="scientific">Lachancea lanzarotensis</name>
    <dbReference type="NCBI Taxonomy" id="1245769"/>
    <lineage>
        <taxon>Eukaryota</taxon>
        <taxon>Fungi</taxon>
        <taxon>Dikarya</taxon>
        <taxon>Ascomycota</taxon>
        <taxon>Saccharomycotina</taxon>
        <taxon>Saccharomycetes</taxon>
        <taxon>Saccharomycetales</taxon>
        <taxon>Saccharomycetaceae</taxon>
        <taxon>Lachancea</taxon>
    </lineage>
</organism>
<protein>
    <submittedName>
        <fullName evidence="8">LALA0S03e09758g1_1</fullName>
    </submittedName>
</protein>
<keyword evidence="5 7" id="KW-1133">Transmembrane helix</keyword>
<gene>
    <name evidence="8" type="ORF">LALA0_S03e09758g</name>
</gene>
<dbReference type="InterPro" id="IPR005282">
    <property type="entry name" value="LC_transporter"/>
</dbReference>
<keyword evidence="9" id="KW-1185">Reference proteome</keyword>
<dbReference type="GO" id="GO:0005774">
    <property type="term" value="C:vacuolar membrane"/>
    <property type="evidence" value="ECO:0007669"/>
    <property type="project" value="TreeGrafter"/>
</dbReference>
<reference evidence="8 9" key="1">
    <citation type="submission" date="2014-12" db="EMBL/GenBank/DDBJ databases">
        <authorList>
            <person name="Neuveglise Cecile"/>
        </authorList>
    </citation>
    <scope>NUCLEOTIDE SEQUENCE [LARGE SCALE GENOMIC DNA]</scope>
    <source>
        <strain evidence="8 9">CBS 12615</strain>
    </source>
</reference>
<feature type="transmembrane region" description="Helical" evidence="7">
    <location>
        <begin position="36"/>
        <end position="56"/>
    </location>
</feature>
<sequence length="263" mass="30159">MSTIVSIPLVFNCGAALYQRRYNRLHKSISGLSYDFYVLSFTSYFLSVYSGLNYFFSTLLHKQLFRRFPIFFERNAKEIPVSATILLTDIANLICTSAVLKQLFDYRSTRRETQNVSLICTIIVAACAVFTVVTYECATWYLPDGNSGRFGVFYLDHVNYSWILATLLSSFRLLPQLTVNFMERSTQGISSKFVVLSTLSAASQLIVEICFRRKSHPYMPLNGKPLFESLLNLLLLLAVNYQVHHVYWNQGHSLVKRTVSRMS</sequence>
<dbReference type="EMBL" id="LN736362">
    <property type="protein sequence ID" value="CEP61737.1"/>
    <property type="molecule type" value="Genomic_DNA"/>
</dbReference>
<proteinExistence type="predicted"/>
<evidence type="ECO:0000313" key="8">
    <source>
        <dbReference type="EMBL" id="CEP61737.1"/>
    </source>
</evidence>
<dbReference type="PANTHER" id="PTHR13131:SF5">
    <property type="entry name" value="CYSTINOSIN"/>
    <property type="match status" value="1"/>
</dbReference>
<dbReference type="OrthoDB" id="75720at2759"/>
<evidence type="ECO:0000256" key="5">
    <source>
        <dbReference type="ARBA" id="ARBA00022989"/>
    </source>
</evidence>
<evidence type="ECO:0000313" key="9">
    <source>
        <dbReference type="Proteomes" id="UP000054304"/>
    </source>
</evidence>
<evidence type="ECO:0000256" key="3">
    <source>
        <dbReference type="ARBA" id="ARBA00022692"/>
    </source>
</evidence>
<keyword evidence="3 7" id="KW-0812">Transmembrane</keyword>
<dbReference type="Proteomes" id="UP000054304">
    <property type="component" value="Unassembled WGS sequence"/>
</dbReference>
<dbReference type="PANTHER" id="PTHR13131">
    <property type="entry name" value="CYSTINOSIN"/>
    <property type="match status" value="1"/>
</dbReference>
<feature type="transmembrane region" description="Helical" evidence="7">
    <location>
        <begin position="116"/>
        <end position="142"/>
    </location>
</feature>
<dbReference type="GO" id="GO:0012505">
    <property type="term" value="C:endomembrane system"/>
    <property type="evidence" value="ECO:0007669"/>
    <property type="project" value="UniProtKB-SubCell"/>
</dbReference>
<keyword evidence="2" id="KW-0813">Transport</keyword>
<evidence type="ECO:0000256" key="4">
    <source>
        <dbReference type="ARBA" id="ARBA00022737"/>
    </source>
</evidence>
<dbReference type="HOGENOM" id="CLU_095775_0_0_1"/>
<keyword evidence="4" id="KW-0677">Repeat</keyword>
<dbReference type="GO" id="GO:0015184">
    <property type="term" value="F:L-cystine transmembrane transporter activity"/>
    <property type="evidence" value="ECO:0007669"/>
    <property type="project" value="TreeGrafter"/>
</dbReference>